<reference evidence="2" key="1">
    <citation type="submission" date="2021-03" db="EMBL/GenBank/DDBJ databases">
        <title>Draft genome sequence of rust myrtle Austropuccinia psidii MF-1, a brazilian biotype.</title>
        <authorList>
            <person name="Quecine M.C."/>
            <person name="Pachon D.M.R."/>
            <person name="Bonatelli M.L."/>
            <person name="Correr F.H."/>
            <person name="Franceschini L.M."/>
            <person name="Leite T.F."/>
            <person name="Margarido G.R.A."/>
            <person name="Almeida C.A."/>
            <person name="Ferrarezi J.A."/>
            <person name="Labate C.A."/>
        </authorList>
    </citation>
    <scope>NUCLEOTIDE SEQUENCE</scope>
    <source>
        <strain evidence="2">MF-1</strain>
    </source>
</reference>
<protein>
    <submittedName>
        <fullName evidence="2">Uncharacterized protein</fullName>
    </submittedName>
</protein>
<feature type="compositionally biased region" description="Polar residues" evidence="1">
    <location>
        <begin position="22"/>
        <end position="56"/>
    </location>
</feature>
<evidence type="ECO:0000313" key="3">
    <source>
        <dbReference type="Proteomes" id="UP000765509"/>
    </source>
</evidence>
<dbReference type="EMBL" id="AVOT02106721">
    <property type="protein sequence ID" value="MBW0580106.1"/>
    <property type="molecule type" value="Genomic_DNA"/>
</dbReference>
<dbReference type="Proteomes" id="UP000765509">
    <property type="component" value="Unassembled WGS sequence"/>
</dbReference>
<comment type="caution">
    <text evidence="2">The sequence shown here is derived from an EMBL/GenBank/DDBJ whole genome shotgun (WGS) entry which is preliminary data.</text>
</comment>
<organism evidence="2 3">
    <name type="scientific">Austropuccinia psidii MF-1</name>
    <dbReference type="NCBI Taxonomy" id="1389203"/>
    <lineage>
        <taxon>Eukaryota</taxon>
        <taxon>Fungi</taxon>
        <taxon>Dikarya</taxon>
        <taxon>Basidiomycota</taxon>
        <taxon>Pucciniomycotina</taxon>
        <taxon>Pucciniomycetes</taxon>
        <taxon>Pucciniales</taxon>
        <taxon>Sphaerophragmiaceae</taxon>
        <taxon>Austropuccinia</taxon>
    </lineage>
</organism>
<dbReference type="AlphaFoldDB" id="A0A9Q3KHB1"/>
<gene>
    <name evidence="2" type="ORF">O181_119821</name>
</gene>
<feature type="region of interest" description="Disordered" evidence="1">
    <location>
        <begin position="311"/>
        <end position="336"/>
    </location>
</feature>
<feature type="non-terminal residue" evidence="2">
    <location>
        <position position="423"/>
    </location>
</feature>
<sequence length="423" mass="48423">MAFIDGKEKHDALDTRMEEKQPSTTQTSVKNSPSGQQQQFQREKAATSSKQGQREGTSPKALQPRIQDSKDSAGCHGKCISDGQNHDGITEEGGSQIKIPEMISDIFDSIPELYEAINDVKKHLSDKNETICNNIKTNNSSLCQINETLMCFEKVLRTIKTSNNDNSFGNKINEQSAIIKELTDKYSKFNIDDIIETRIKHAINIIKTDNKKVLEDISNSFTEVKTYTIALKKCFDASQEEVSKLTMKLNQVTTDNTRQSELWQELTHKEDMYKIEVINLIQAFQHEYRNSQRCSNSKINNIEKKLNTLPRMSTPLNQDEGTRIPNPQVLDPDNSQLKNELSTSHKLEPSMGQALLKEVPNLKEWPHFSGEGEYEHMEFIRGIDMIKEDFELSDILVKARFNTLFTKSAHRWYIKLRQAHGHQ</sequence>
<evidence type="ECO:0000256" key="1">
    <source>
        <dbReference type="SAM" id="MobiDB-lite"/>
    </source>
</evidence>
<feature type="region of interest" description="Disordered" evidence="1">
    <location>
        <begin position="1"/>
        <end position="93"/>
    </location>
</feature>
<keyword evidence="3" id="KW-1185">Reference proteome</keyword>
<evidence type="ECO:0000313" key="2">
    <source>
        <dbReference type="EMBL" id="MBW0580106.1"/>
    </source>
</evidence>
<feature type="compositionally biased region" description="Basic and acidic residues" evidence="1">
    <location>
        <begin position="1"/>
        <end position="21"/>
    </location>
</feature>
<proteinExistence type="predicted"/>
<name>A0A9Q3KHB1_9BASI</name>
<accession>A0A9Q3KHB1</accession>